<keyword evidence="6" id="KW-0489">Methyltransferase</keyword>
<dbReference type="EC" id="2.1.1.67" evidence="4"/>
<accession>A0AAV3YGH5</accession>
<sequence length="237" mass="27411">MEKPDLSEGSKYWQYRYSEGHTEWQLKDVYPMLIRNYDKLNPGGKADRVFYPMCGMSLDMNWFLEQGVTVVGVEVVLQALKTFTSKSGHEWTESPISVLGPEAKLFARKDGKMKLYCGDMQKFIPQIEGRFDAIYDRGSVQFVEPANVSKYAQLMKDLLHPGGRLLLEVAEYDIKILEDENFNPPMKVPPPFSMNSDDVKRLFEPDCSVELVDQYKYARLFDKEAEFHVHLITKTPF</sequence>
<reference evidence="9 10" key="1">
    <citation type="journal article" date="2021" name="Elife">
        <title>Chloroplast acquisition without the gene transfer in kleptoplastic sea slugs, Plakobranchus ocellatus.</title>
        <authorList>
            <person name="Maeda T."/>
            <person name="Takahashi S."/>
            <person name="Yoshida T."/>
            <person name="Shimamura S."/>
            <person name="Takaki Y."/>
            <person name="Nagai Y."/>
            <person name="Toyoda A."/>
            <person name="Suzuki Y."/>
            <person name="Arimoto A."/>
            <person name="Ishii H."/>
            <person name="Satoh N."/>
            <person name="Nishiyama T."/>
            <person name="Hasebe M."/>
            <person name="Maruyama T."/>
            <person name="Minagawa J."/>
            <person name="Obokata J."/>
            <person name="Shigenobu S."/>
        </authorList>
    </citation>
    <scope>NUCLEOTIDE SEQUENCE [LARGE SCALE GENOMIC DNA]</scope>
</reference>
<evidence type="ECO:0000256" key="7">
    <source>
        <dbReference type="ARBA" id="ARBA00022679"/>
    </source>
</evidence>
<keyword evidence="10" id="KW-1185">Reference proteome</keyword>
<keyword evidence="5" id="KW-0963">Cytoplasm</keyword>
<dbReference type="Pfam" id="PF05724">
    <property type="entry name" value="TPMT"/>
    <property type="match status" value="1"/>
</dbReference>
<gene>
    <name evidence="9" type="ORF">PoB_000813800</name>
</gene>
<dbReference type="Gene3D" id="3.40.50.150">
    <property type="entry name" value="Vaccinia Virus protein VP39"/>
    <property type="match status" value="1"/>
</dbReference>
<evidence type="ECO:0000256" key="4">
    <source>
        <dbReference type="ARBA" id="ARBA00011905"/>
    </source>
</evidence>
<dbReference type="FunFam" id="3.40.50.150:FF:000101">
    <property type="entry name" value="Thiopurine S-methyltransferase"/>
    <property type="match status" value="1"/>
</dbReference>
<evidence type="ECO:0000256" key="5">
    <source>
        <dbReference type="ARBA" id="ARBA00022490"/>
    </source>
</evidence>
<evidence type="ECO:0000256" key="2">
    <source>
        <dbReference type="ARBA" id="ARBA00004496"/>
    </source>
</evidence>
<comment type="caution">
    <text evidence="9">The sequence shown here is derived from an EMBL/GenBank/DDBJ whole genome shotgun (WGS) entry which is preliminary data.</text>
</comment>
<proteinExistence type="inferred from homology"/>
<dbReference type="GO" id="GO:0008119">
    <property type="term" value="F:thiopurine S-methyltransferase activity"/>
    <property type="evidence" value="ECO:0007669"/>
    <property type="project" value="UniProtKB-EC"/>
</dbReference>
<name>A0AAV3YGH5_9GAST</name>
<evidence type="ECO:0000256" key="6">
    <source>
        <dbReference type="ARBA" id="ARBA00022603"/>
    </source>
</evidence>
<evidence type="ECO:0000256" key="3">
    <source>
        <dbReference type="ARBA" id="ARBA00008145"/>
    </source>
</evidence>
<evidence type="ECO:0000313" key="10">
    <source>
        <dbReference type="Proteomes" id="UP000735302"/>
    </source>
</evidence>
<keyword evidence="8" id="KW-0949">S-adenosyl-L-methionine</keyword>
<evidence type="ECO:0000256" key="1">
    <source>
        <dbReference type="ARBA" id="ARBA00000903"/>
    </source>
</evidence>
<organism evidence="9 10">
    <name type="scientific">Plakobranchus ocellatus</name>
    <dbReference type="NCBI Taxonomy" id="259542"/>
    <lineage>
        <taxon>Eukaryota</taxon>
        <taxon>Metazoa</taxon>
        <taxon>Spiralia</taxon>
        <taxon>Lophotrochozoa</taxon>
        <taxon>Mollusca</taxon>
        <taxon>Gastropoda</taxon>
        <taxon>Heterobranchia</taxon>
        <taxon>Euthyneura</taxon>
        <taxon>Panpulmonata</taxon>
        <taxon>Sacoglossa</taxon>
        <taxon>Placobranchoidea</taxon>
        <taxon>Plakobranchidae</taxon>
        <taxon>Plakobranchus</taxon>
    </lineage>
</organism>
<dbReference type="Proteomes" id="UP000735302">
    <property type="component" value="Unassembled WGS sequence"/>
</dbReference>
<evidence type="ECO:0000256" key="8">
    <source>
        <dbReference type="ARBA" id="ARBA00022691"/>
    </source>
</evidence>
<dbReference type="PANTHER" id="PTHR10259">
    <property type="entry name" value="THIOPURINE S-METHYLTRANSFERASE"/>
    <property type="match status" value="1"/>
</dbReference>
<keyword evidence="7" id="KW-0808">Transferase</keyword>
<dbReference type="EMBL" id="BLXT01000945">
    <property type="protein sequence ID" value="GFN81632.1"/>
    <property type="molecule type" value="Genomic_DNA"/>
</dbReference>
<comment type="similarity">
    <text evidence="3">Belongs to the class I-like SAM-binding methyltransferase superfamily. TPMT family.</text>
</comment>
<protein>
    <recommendedName>
        <fullName evidence="4">thiopurine S-methyltransferase</fullName>
        <ecNumber evidence="4">2.1.1.67</ecNumber>
    </recommendedName>
</protein>
<dbReference type="CDD" id="cd02440">
    <property type="entry name" value="AdoMet_MTases"/>
    <property type="match status" value="1"/>
</dbReference>
<evidence type="ECO:0000313" key="9">
    <source>
        <dbReference type="EMBL" id="GFN81632.1"/>
    </source>
</evidence>
<dbReference type="InterPro" id="IPR029063">
    <property type="entry name" value="SAM-dependent_MTases_sf"/>
</dbReference>
<comment type="subcellular location">
    <subcellularLocation>
        <location evidence="2">Cytoplasm</location>
    </subcellularLocation>
</comment>
<dbReference type="SUPFAM" id="SSF53335">
    <property type="entry name" value="S-adenosyl-L-methionine-dependent methyltransferases"/>
    <property type="match status" value="1"/>
</dbReference>
<dbReference type="PANTHER" id="PTHR10259:SF11">
    <property type="entry name" value="THIOPURINE S-METHYLTRANSFERASE"/>
    <property type="match status" value="1"/>
</dbReference>
<dbReference type="PROSITE" id="PS51585">
    <property type="entry name" value="SAM_MT_TPMT"/>
    <property type="match status" value="1"/>
</dbReference>
<dbReference type="InterPro" id="IPR008854">
    <property type="entry name" value="TPMT"/>
</dbReference>
<dbReference type="GO" id="GO:0005737">
    <property type="term" value="C:cytoplasm"/>
    <property type="evidence" value="ECO:0007669"/>
    <property type="project" value="UniProtKB-SubCell"/>
</dbReference>
<dbReference type="GO" id="GO:0032259">
    <property type="term" value="P:methylation"/>
    <property type="evidence" value="ECO:0007669"/>
    <property type="project" value="UniProtKB-KW"/>
</dbReference>
<dbReference type="AlphaFoldDB" id="A0AAV3YGH5"/>
<comment type="catalytic activity">
    <reaction evidence="1">
        <text>S-adenosyl-L-methionine + a thiopurine = S-adenosyl-L-homocysteine + a thiopurine S-methylether.</text>
        <dbReference type="EC" id="2.1.1.67"/>
    </reaction>
</comment>